<sequence>MAVSDVLSLAAQPVGLSARRSYPRVRASERAQLRSDNEGEEENFEQFRARTMPTRDDIKEDVFDKAATEPFRHEAQYMATHMSLTPPDAKLELTLRDTRSRTMPASLARPAAAEVLYKPLRCLDRSGMAPPGHPSDEFFDAAAARAPPQPVPDMTQKFETEFLETIEKALSSGQVEQAIWAQYAKRAEELLITMPLDRVLRVLKAFVMARYRGADLYIRIGSELAREVKNASSTRLCQVFHWLARAGLRDQTLMSLMGNEALLRLSDDFVLDMYVEVLNVHARLDIRNPRLVGAVLRDLTPQIFGELSKEQCTAVAPLTVMSVFSDQARVSYLSRCAELHMGLPVRMTKPEVLRQFRLLEDCLRVDYHPTSLPSTVQLWLADLKSEGEAHDLIEPAPLSAVEQDILRVLRQEMDVAVTPALQDGVLTLHLVMGKTVLEVLDNYDAYYVTPAMGGQKLLRAETKLRQRLLWRRGWRLLTLDADEWWKLGDDIYKKDVMEELLTNGQRNLRPPM</sequence>
<accession>A0A813KYS0</accession>
<name>A0A813KYS0_POLGL</name>
<dbReference type="Proteomes" id="UP000626109">
    <property type="component" value="Unassembled WGS sequence"/>
</dbReference>
<evidence type="ECO:0000313" key="1">
    <source>
        <dbReference type="EMBL" id="CAE8711448.1"/>
    </source>
</evidence>
<evidence type="ECO:0008006" key="3">
    <source>
        <dbReference type="Google" id="ProtNLM"/>
    </source>
</evidence>
<dbReference type="AlphaFoldDB" id="A0A813KYS0"/>
<protein>
    <recommendedName>
        <fullName evidence="3">RAP domain-containing protein</fullName>
    </recommendedName>
</protein>
<organism evidence="1 2">
    <name type="scientific">Polarella glacialis</name>
    <name type="common">Dinoflagellate</name>
    <dbReference type="NCBI Taxonomy" id="89957"/>
    <lineage>
        <taxon>Eukaryota</taxon>
        <taxon>Sar</taxon>
        <taxon>Alveolata</taxon>
        <taxon>Dinophyceae</taxon>
        <taxon>Suessiales</taxon>
        <taxon>Suessiaceae</taxon>
        <taxon>Polarella</taxon>
    </lineage>
</organism>
<evidence type="ECO:0000313" key="2">
    <source>
        <dbReference type="Proteomes" id="UP000626109"/>
    </source>
</evidence>
<gene>
    <name evidence="1" type="ORF">PGLA2088_LOCUS36479</name>
</gene>
<reference evidence="1" key="1">
    <citation type="submission" date="2021-02" db="EMBL/GenBank/DDBJ databases">
        <authorList>
            <person name="Dougan E. K."/>
            <person name="Rhodes N."/>
            <person name="Thang M."/>
            <person name="Chan C."/>
        </authorList>
    </citation>
    <scope>NUCLEOTIDE SEQUENCE</scope>
</reference>
<comment type="caution">
    <text evidence="1">The sequence shown here is derived from an EMBL/GenBank/DDBJ whole genome shotgun (WGS) entry which is preliminary data.</text>
</comment>
<proteinExistence type="predicted"/>
<dbReference type="EMBL" id="CAJNNW010032164">
    <property type="protein sequence ID" value="CAE8711448.1"/>
    <property type="molecule type" value="Genomic_DNA"/>
</dbReference>